<protein>
    <submittedName>
        <fullName evidence="1">DUF688 family protein</fullName>
    </submittedName>
</protein>
<reference evidence="1 2" key="1">
    <citation type="journal article" date="2018" name="Front. Plant Sci.">
        <title>Red Clover (Trifolium pratense) and Zigzag Clover (T. medium) - A Picture of Genomic Similarities and Differences.</title>
        <authorList>
            <person name="Dluhosova J."/>
            <person name="Istvanek J."/>
            <person name="Nedelnik J."/>
            <person name="Repkova J."/>
        </authorList>
    </citation>
    <scope>NUCLEOTIDE SEQUENCE [LARGE SCALE GENOMIC DNA]</scope>
    <source>
        <strain evidence="2">cv. 10/8</strain>
        <tissue evidence="1">Leaf</tissue>
    </source>
</reference>
<evidence type="ECO:0000313" key="2">
    <source>
        <dbReference type="Proteomes" id="UP000265520"/>
    </source>
</evidence>
<proteinExistence type="predicted"/>
<name>A0A392NX08_9FABA</name>
<feature type="non-terminal residue" evidence="1">
    <location>
        <position position="266"/>
    </location>
</feature>
<dbReference type="EMBL" id="LXQA010052805">
    <property type="protein sequence ID" value="MCI03636.1"/>
    <property type="molecule type" value="Genomic_DNA"/>
</dbReference>
<accession>A0A392NX08</accession>
<keyword evidence="2" id="KW-1185">Reference proteome</keyword>
<organism evidence="1 2">
    <name type="scientific">Trifolium medium</name>
    <dbReference type="NCBI Taxonomy" id="97028"/>
    <lineage>
        <taxon>Eukaryota</taxon>
        <taxon>Viridiplantae</taxon>
        <taxon>Streptophyta</taxon>
        <taxon>Embryophyta</taxon>
        <taxon>Tracheophyta</taxon>
        <taxon>Spermatophyta</taxon>
        <taxon>Magnoliopsida</taxon>
        <taxon>eudicotyledons</taxon>
        <taxon>Gunneridae</taxon>
        <taxon>Pentapetalae</taxon>
        <taxon>rosids</taxon>
        <taxon>fabids</taxon>
        <taxon>Fabales</taxon>
        <taxon>Fabaceae</taxon>
        <taxon>Papilionoideae</taxon>
        <taxon>50 kb inversion clade</taxon>
        <taxon>NPAAA clade</taxon>
        <taxon>Hologalegina</taxon>
        <taxon>IRL clade</taxon>
        <taxon>Trifolieae</taxon>
        <taxon>Trifolium</taxon>
    </lineage>
</organism>
<comment type="caution">
    <text evidence="1">The sequence shown here is derived from an EMBL/GenBank/DDBJ whole genome shotgun (WGS) entry which is preliminary data.</text>
</comment>
<dbReference type="PANTHER" id="PTHR33671:SF2">
    <property type="entry name" value="N-METHYLTRANSFERASE, PUTATIVE (DUF688)-RELATED"/>
    <property type="match status" value="1"/>
</dbReference>
<dbReference type="PANTHER" id="PTHR33671">
    <property type="entry name" value="N-METHYLTRANSFERASE, PUTATIVE (DUF688)-RELATED"/>
    <property type="match status" value="1"/>
</dbReference>
<evidence type="ECO:0000313" key="1">
    <source>
        <dbReference type="EMBL" id="MCI03636.1"/>
    </source>
</evidence>
<sequence>MISETHQYASKKPIIGQGQQKQLWKIGSTEKSSPLNQHRLKSLRHKEGGVFEIDDSENYTTNTTACGSFPHFCLSNPMPGERMENEQNARPPYQRGCGKSLACESPTVEKTVYVDSVHKIKFLTNHKGDDFETLKSDSGINKNLSVDSLLENSQWLDVVNVKAALEAKISQSVDSPFLVCYENPSNGMQMETTNYSKKMDSELEKLCNQENNLDQNMVLISSPKMDHDDSLIKNSEVDIKNQPAATLIDRERTIEDDGKIDLERQC</sequence>
<dbReference type="Proteomes" id="UP000265520">
    <property type="component" value="Unassembled WGS sequence"/>
</dbReference>
<dbReference type="AlphaFoldDB" id="A0A392NX08"/>